<evidence type="ECO:0000259" key="1">
    <source>
        <dbReference type="Pfam" id="PF14550"/>
    </source>
</evidence>
<evidence type="ECO:0000313" key="3">
    <source>
        <dbReference type="Proteomes" id="UP000026907"/>
    </source>
</evidence>
<dbReference type="GeneID" id="19486787"/>
<dbReference type="Proteomes" id="UP000026907">
    <property type="component" value="Segment"/>
</dbReference>
<name>A0A023MHA4_9CAUD</name>
<proteinExistence type="predicted"/>
<dbReference type="KEGG" id="vg:19486787"/>
<dbReference type="RefSeq" id="YP_009030971.1">
    <property type="nucleotide sequence ID" value="NC_024134.1"/>
</dbReference>
<organism evidence="2 3">
    <name type="scientific">Escherichia phage FFH2</name>
    <dbReference type="NCBI Taxonomy" id="1446490"/>
    <lineage>
        <taxon>Viruses</taxon>
        <taxon>Duplodnaviria</taxon>
        <taxon>Heunggongvirae</taxon>
        <taxon>Uroviricota</taxon>
        <taxon>Caudoviricetes</taxon>
        <taxon>Vequintavirinae</taxon>
        <taxon>Vequintavirus</taxon>
        <taxon>Vequintavirus PDX</taxon>
        <taxon>Vequintavirus FFH2</taxon>
    </lineage>
</organism>
<dbReference type="InterPro" id="IPR027924">
    <property type="entry name" value="XkdF"/>
</dbReference>
<evidence type="ECO:0000313" key="2">
    <source>
        <dbReference type="EMBL" id="AHN83650.1"/>
    </source>
</evidence>
<sequence>MEWLQDPLVTALLRCHQPEIIPYPTWKIKNYQHRGLQNLLWRDKIIHMGNKMPQEEMISYEIIYEPDTKDAHGEWMSKDTIKKAKDNWDAAYAAGLVSENLFHLTSTDAFTIEKTWIQEEFDVVVIGTEQVIKAGSWVAKVKYNNPELWEAKKAGIVGGLSIQATGNVDEETGEITNVNFGISVVEEGNE</sequence>
<feature type="domain" description="Phage-like element PBSX protein XkdF" evidence="1">
    <location>
        <begin position="51"/>
        <end position="169"/>
    </location>
</feature>
<keyword evidence="3" id="KW-1185">Reference proteome</keyword>
<protein>
    <recommendedName>
        <fullName evidence="1">Phage-like element PBSX protein XkdF domain-containing protein</fullName>
    </recommendedName>
</protein>
<dbReference type="Pfam" id="PF14550">
    <property type="entry name" value="Peptidase_S78_2"/>
    <property type="match status" value="1"/>
</dbReference>
<reference evidence="2 3" key="1">
    <citation type="journal article" date="2014" name="Genome Announc.">
        <title>Complete Genome Sequences of Two Escherichia coli O157:H7 Phages Effective in Limiting Contamination of Food Products.</title>
        <authorList>
            <person name="Hong Y."/>
            <person name="Pan Y."/>
            <person name="Harman N.J."/>
            <person name="Ebner P.D."/>
        </authorList>
    </citation>
    <scope>NUCLEOTIDE SEQUENCE [LARGE SCALE GENOMIC DNA]</scope>
</reference>
<accession>A0A023MHA4</accession>
<dbReference type="EMBL" id="KJ190158">
    <property type="protein sequence ID" value="AHN83650.1"/>
    <property type="molecule type" value="Genomic_DNA"/>
</dbReference>